<reference evidence="1" key="1">
    <citation type="journal article" date="2014" name="Front. Microbiol.">
        <title>High frequency of phylogenetically diverse reductive dehalogenase-homologous genes in deep subseafloor sedimentary metagenomes.</title>
        <authorList>
            <person name="Kawai M."/>
            <person name="Futagami T."/>
            <person name="Toyoda A."/>
            <person name="Takaki Y."/>
            <person name="Nishi S."/>
            <person name="Hori S."/>
            <person name="Arai W."/>
            <person name="Tsubouchi T."/>
            <person name="Morono Y."/>
            <person name="Uchiyama I."/>
            <person name="Ito T."/>
            <person name="Fujiyama A."/>
            <person name="Inagaki F."/>
            <person name="Takami H."/>
        </authorList>
    </citation>
    <scope>NUCLEOTIDE SEQUENCE</scope>
    <source>
        <strain evidence="1">Expedition CK06-06</strain>
    </source>
</reference>
<accession>X1AKJ7</accession>
<name>X1AKJ7_9ZZZZ</name>
<dbReference type="GO" id="GO:0042262">
    <property type="term" value="P:DNA protection"/>
    <property type="evidence" value="ECO:0007669"/>
    <property type="project" value="TreeGrafter"/>
</dbReference>
<dbReference type="AlphaFoldDB" id="X1AKJ7"/>
<dbReference type="InterPro" id="IPR052555">
    <property type="entry name" value="dCTP_Pyrophosphatase"/>
</dbReference>
<dbReference type="GO" id="GO:0006253">
    <property type="term" value="P:dCTP catabolic process"/>
    <property type="evidence" value="ECO:0007669"/>
    <property type="project" value="TreeGrafter"/>
</dbReference>
<sequence length="102" mass="12242">MTNIRELTQEIIRFRDQRKWKKYHTPKNLALSMIIETGELFEIFQWLSDDEIYSKLDEEKEYLSDELADVAIYLFSLANELEINLEEAIQIKLKKNAKKYPV</sequence>
<dbReference type="PANTHER" id="PTHR46523">
    <property type="entry name" value="DCTP PYROPHOSPHATASE 1"/>
    <property type="match status" value="1"/>
</dbReference>
<protein>
    <recommendedName>
        <fullName evidence="2">NTP pyrophosphohydrolase MazG putative catalytic core domain-containing protein</fullName>
    </recommendedName>
</protein>
<dbReference type="PANTHER" id="PTHR46523:SF1">
    <property type="entry name" value="DCTP PYROPHOSPHATASE 1"/>
    <property type="match status" value="1"/>
</dbReference>
<comment type="caution">
    <text evidence="1">The sequence shown here is derived from an EMBL/GenBank/DDBJ whole genome shotgun (WGS) entry which is preliminary data.</text>
</comment>
<dbReference type="SUPFAM" id="SSF101386">
    <property type="entry name" value="all-alpha NTP pyrophosphatases"/>
    <property type="match status" value="1"/>
</dbReference>
<gene>
    <name evidence="1" type="ORF">S01H4_29797</name>
</gene>
<evidence type="ECO:0008006" key="2">
    <source>
        <dbReference type="Google" id="ProtNLM"/>
    </source>
</evidence>
<proteinExistence type="predicted"/>
<dbReference type="GO" id="GO:0005829">
    <property type="term" value="C:cytosol"/>
    <property type="evidence" value="ECO:0007669"/>
    <property type="project" value="TreeGrafter"/>
</dbReference>
<dbReference type="Pfam" id="PF12643">
    <property type="entry name" value="MazG-like"/>
    <property type="match status" value="1"/>
</dbReference>
<dbReference type="InterPro" id="IPR025984">
    <property type="entry name" value="DCTPP"/>
</dbReference>
<evidence type="ECO:0000313" key="1">
    <source>
        <dbReference type="EMBL" id="GAG83080.1"/>
    </source>
</evidence>
<dbReference type="GO" id="GO:0047840">
    <property type="term" value="F:dCTP diphosphatase activity"/>
    <property type="evidence" value="ECO:0007669"/>
    <property type="project" value="TreeGrafter"/>
</dbReference>
<dbReference type="CDD" id="cd11537">
    <property type="entry name" value="NTP-PPase_RS21-C6_like"/>
    <property type="match status" value="1"/>
</dbReference>
<organism evidence="1">
    <name type="scientific">marine sediment metagenome</name>
    <dbReference type="NCBI Taxonomy" id="412755"/>
    <lineage>
        <taxon>unclassified sequences</taxon>
        <taxon>metagenomes</taxon>
        <taxon>ecological metagenomes</taxon>
    </lineage>
</organism>
<dbReference type="Gene3D" id="1.10.287.1080">
    <property type="entry name" value="MazG-like"/>
    <property type="match status" value="1"/>
</dbReference>
<dbReference type="EMBL" id="BART01015330">
    <property type="protein sequence ID" value="GAG83080.1"/>
    <property type="molecule type" value="Genomic_DNA"/>
</dbReference>
<dbReference type="PIRSF" id="PIRSF029826">
    <property type="entry name" value="UCP029826_pph"/>
    <property type="match status" value="1"/>
</dbReference>